<protein>
    <submittedName>
        <fullName evidence="1">Uncharacterized protein</fullName>
    </submittedName>
</protein>
<name>A0A1B2EWF3_9HYPH</name>
<dbReference type="RefSeq" id="WP_099515197.1">
    <property type="nucleotide sequence ID" value="NZ_CP016619.1"/>
</dbReference>
<evidence type="ECO:0000313" key="1">
    <source>
        <dbReference type="EMBL" id="ANY84289.1"/>
    </source>
</evidence>
<organism evidence="1">
    <name type="scientific">Microvirga ossetica</name>
    <dbReference type="NCBI Taxonomy" id="1882682"/>
    <lineage>
        <taxon>Bacteria</taxon>
        <taxon>Pseudomonadati</taxon>
        <taxon>Pseudomonadota</taxon>
        <taxon>Alphaproteobacteria</taxon>
        <taxon>Hyphomicrobiales</taxon>
        <taxon>Methylobacteriaceae</taxon>
        <taxon>Microvirga</taxon>
    </lineage>
</organism>
<reference evidence="1" key="1">
    <citation type="submission" date="2016-07" db="EMBL/GenBank/DDBJ databases">
        <title>Microvirga ossetica sp. nov. a new species of rhizobia isolated from root nodules of the legume species Vicia alpestris Steven originated from North Ossetia region in the Caucasus.</title>
        <authorList>
            <person name="Safronova V.I."/>
            <person name="Kuznetsova I.G."/>
            <person name="Sazanova A.L."/>
            <person name="Belimov A."/>
            <person name="Andronov E."/>
            <person name="Osledkin Y.S."/>
            <person name="Onishchuk O.P."/>
            <person name="Kurchak O.N."/>
            <person name="Shaposhnikov A.I."/>
            <person name="Willems A."/>
            <person name="Tikhonovich I.A."/>
        </authorList>
    </citation>
    <scope>NUCLEOTIDE SEQUENCE [LARGE SCALE GENOMIC DNA]</scope>
    <source>
        <strain evidence="1">V5/3M</strain>
        <plasmid evidence="1">unnamed2</plasmid>
    </source>
</reference>
<dbReference type="EMBL" id="CP016619">
    <property type="protein sequence ID" value="ANY84289.1"/>
    <property type="molecule type" value="Genomic_DNA"/>
</dbReference>
<geneLocation type="plasmid" evidence="1">
    <name>unnamed2</name>
</geneLocation>
<keyword evidence="1" id="KW-0614">Plasmid</keyword>
<dbReference type="AlphaFoldDB" id="A0A1B2EWF3"/>
<accession>A0A1B2EWF3</accession>
<gene>
    <name evidence="1" type="ORF">BB934_39395</name>
</gene>
<sequence>MSLVDDVSRALKPLYDRGVVHMVHPGFFGVSEGVGNSQGERSVTVLVNGDDPEAYRAEVERLVREAGLNVTLSVKPNPARAR</sequence>
<dbReference type="KEGG" id="moc:BB934_39395"/>
<proteinExistence type="predicted"/>